<comment type="caution">
    <text evidence="1">The sequence shown here is derived from an EMBL/GenBank/DDBJ whole genome shotgun (WGS) entry which is preliminary data.</text>
</comment>
<sequence>MAKTTNILSVNDNQGIPLACSRPKAGQHNDLFAIEEQFGDLCAQPQVVSLRVGGLFLKADAGFASSQ</sequence>
<gene>
    <name evidence="1" type="ORF">F5984_23555</name>
</gene>
<dbReference type="EMBL" id="WELI01000013">
    <property type="protein sequence ID" value="KAB7726889.1"/>
    <property type="molecule type" value="Genomic_DNA"/>
</dbReference>
<dbReference type="RefSeq" id="WP_152126675.1">
    <property type="nucleotide sequence ID" value="NZ_WELI01000013.1"/>
</dbReference>
<name>A0A7J5TTI5_9BACT</name>
<dbReference type="Proteomes" id="UP000488299">
    <property type="component" value="Unassembled WGS sequence"/>
</dbReference>
<accession>A0A7J5TTI5</accession>
<reference evidence="1 2" key="1">
    <citation type="submission" date="2019-10" db="EMBL/GenBank/DDBJ databases">
        <title>Rudanella paleaurantiibacter sp. nov., isolated from sludge.</title>
        <authorList>
            <person name="Xu S.Q."/>
        </authorList>
    </citation>
    <scope>NUCLEOTIDE SEQUENCE [LARGE SCALE GENOMIC DNA]</scope>
    <source>
        <strain evidence="1 2">HX-22-17</strain>
    </source>
</reference>
<organism evidence="1 2">
    <name type="scientific">Rudanella paleaurantiibacter</name>
    <dbReference type="NCBI Taxonomy" id="2614655"/>
    <lineage>
        <taxon>Bacteria</taxon>
        <taxon>Pseudomonadati</taxon>
        <taxon>Bacteroidota</taxon>
        <taxon>Cytophagia</taxon>
        <taxon>Cytophagales</taxon>
        <taxon>Cytophagaceae</taxon>
        <taxon>Rudanella</taxon>
    </lineage>
</organism>
<evidence type="ECO:0000313" key="2">
    <source>
        <dbReference type="Proteomes" id="UP000488299"/>
    </source>
</evidence>
<proteinExistence type="predicted"/>
<evidence type="ECO:0000313" key="1">
    <source>
        <dbReference type="EMBL" id="KAB7726889.1"/>
    </source>
</evidence>
<dbReference type="AlphaFoldDB" id="A0A7J5TTI5"/>
<keyword evidence="2" id="KW-1185">Reference proteome</keyword>
<protein>
    <submittedName>
        <fullName evidence="1">Uncharacterized protein</fullName>
    </submittedName>
</protein>